<evidence type="ECO:0000256" key="4">
    <source>
        <dbReference type="ARBA" id="ARBA00022917"/>
    </source>
</evidence>
<dbReference type="GO" id="GO:0071541">
    <property type="term" value="C:eukaryotic translation initiation factor 3 complex, eIF3m"/>
    <property type="evidence" value="ECO:0007669"/>
    <property type="project" value="UniProtKB-UniRule"/>
</dbReference>
<dbReference type="PANTHER" id="PTHR15350:SF2">
    <property type="entry name" value="EUKARYOTIC TRANSLATION INITIATION FACTOR 3 SUBUNIT M"/>
    <property type="match status" value="1"/>
</dbReference>
<evidence type="ECO:0000256" key="1">
    <source>
        <dbReference type="ARBA" id="ARBA00008482"/>
    </source>
</evidence>
<comment type="subunit">
    <text evidence="5">Component of the eukaryotic translation initiation factor 3 (eIF-3) complex.</text>
</comment>
<evidence type="ECO:0000259" key="6">
    <source>
        <dbReference type="PROSITE" id="PS50250"/>
    </source>
</evidence>
<comment type="similarity">
    <text evidence="1">Belongs to the CSN7/EIF3M family. CSN7 subfamily.</text>
</comment>
<keyword evidence="2 5" id="KW-0963">Cytoplasm</keyword>
<dbReference type="PANTHER" id="PTHR15350">
    <property type="entry name" value="COP9 SIGNALOSOME COMPLEX SUBUNIT 7/DENDRITIC CELL PROTEIN GA17"/>
    <property type="match status" value="1"/>
</dbReference>
<evidence type="ECO:0000256" key="3">
    <source>
        <dbReference type="ARBA" id="ARBA00022540"/>
    </source>
</evidence>
<comment type="caution">
    <text evidence="7">The sequence shown here is derived from an EMBL/GenBank/DDBJ whole genome shotgun (WGS) entry which is preliminary data.</text>
</comment>
<dbReference type="InterPro" id="IPR040750">
    <property type="entry name" value="eIF3m_C_helix"/>
</dbReference>
<evidence type="ECO:0000313" key="7">
    <source>
        <dbReference type="EMBL" id="KAG5181593.1"/>
    </source>
</evidence>
<dbReference type="GO" id="GO:0016282">
    <property type="term" value="C:eukaryotic 43S preinitiation complex"/>
    <property type="evidence" value="ECO:0007669"/>
    <property type="project" value="UniProtKB-UniRule"/>
</dbReference>
<dbReference type="InterPro" id="IPR045237">
    <property type="entry name" value="COPS7/eIF3m"/>
</dbReference>
<keyword evidence="4 5" id="KW-0648">Protein biosynthesis</keyword>
<keyword evidence="3 5" id="KW-0396">Initiation factor</keyword>
<evidence type="ECO:0000313" key="8">
    <source>
        <dbReference type="Proteomes" id="UP000664859"/>
    </source>
</evidence>
<protein>
    <recommendedName>
        <fullName evidence="5">Eukaryotic translation initiation factor 3 subunit M</fullName>
        <shortName evidence="5">eIF3m</shortName>
    </recommendedName>
</protein>
<dbReference type="OrthoDB" id="10267031at2759"/>
<accession>A0A835Z3J7</accession>
<dbReference type="Proteomes" id="UP000664859">
    <property type="component" value="Unassembled WGS sequence"/>
</dbReference>
<dbReference type="InterPro" id="IPR027528">
    <property type="entry name" value="eIF3m"/>
</dbReference>
<name>A0A835Z3J7_9STRA</name>
<organism evidence="7 8">
    <name type="scientific">Tribonema minus</name>
    <dbReference type="NCBI Taxonomy" id="303371"/>
    <lineage>
        <taxon>Eukaryota</taxon>
        <taxon>Sar</taxon>
        <taxon>Stramenopiles</taxon>
        <taxon>Ochrophyta</taxon>
        <taxon>PX clade</taxon>
        <taxon>Xanthophyceae</taxon>
        <taxon>Tribonematales</taxon>
        <taxon>Tribonemataceae</taxon>
        <taxon>Tribonema</taxon>
    </lineage>
</organism>
<dbReference type="HAMAP" id="MF_03012">
    <property type="entry name" value="eIF3m"/>
    <property type="match status" value="1"/>
</dbReference>
<comment type="function">
    <text evidence="5">Component of the eukaryotic translation initiation factor 3 (eIF-3) complex, which is involved in protein synthesis of a specialized repertoire of mRNAs and, together with other initiation factors, stimulates binding of mRNA and methionyl-tRNAi to the 40S ribosome. The eIF-3 complex specifically targets and initiates translation of a subset of mRNAs involved in cell proliferation.</text>
</comment>
<comment type="subcellular location">
    <subcellularLocation>
        <location evidence="5">Cytoplasm</location>
    </subcellularLocation>
</comment>
<evidence type="ECO:0000256" key="5">
    <source>
        <dbReference type="HAMAP-Rule" id="MF_03012"/>
    </source>
</evidence>
<reference evidence="7" key="1">
    <citation type="submission" date="2021-02" db="EMBL/GenBank/DDBJ databases">
        <title>First Annotated Genome of the Yellow-green Alga Tribonema minus.</title>
        <authorList>
            <person name="Mahan K.M."/>
        </authorList>
    </citation>
    <scope>NUCLEOTIDE SEQUENCE</scope>
    <source>
        <strain evidence="7">UTEX B ZZ1240</strain>
    </source>
</reference>
<evidence type="ECO:0000256" key="2">
    <source>
        <dbReference type="ARBA" id="ARBA00022490"/>
    </source>
</evidence>
<dbReference type="Pfam" id="PF18005">
    <property type="entry name" value="eIF3m_C_helix"/>
    <property type="match status" value="1"/>
</dbReference>
<dbReference type="SMART" id="SM00088">
    <property type="entry name" value="PINT"/>
    <property type="match status" value="1"/>
</dbReference>
<dbReference type="AlphaFoldDB" id="A0A835Z3J7"/>
<comment type="similarity">
    <text evidence="5">Belongs to the eIF-3 subunit M family.</text>
</comment>
<sequence length="425" mass="46844">MDVSAQLVNLGPEAPVKLVGAVAAALKDPAEQNAFRTECSKLINEANAAELIRKLLGHRQVMLSFDKEETIEGCFAVLFHLLHRLPDPAKNMPVLVPEVTAALLDSEDKAGLRLRLATSLYNMLPAKTSVQFEVLLAIIKYAASTGLLAMLNSFFASMESMLAAWQLSLKDQRRLFLLVADVLSKASDAAGSQVFLMKYLVTFDNDAEGSKTSAKEVRAAAARGAVGAVKAPIVSFMEHHNLLGMSAVQELRNDPEYAQVYELLRIFGEEKLETYLAFAKANQALLEKHGISHDECVGNMRLLSLCSLGSEAQEVPYSVISETLQVDPEDVEEWVLQATQAGLMEARMDQLEKVVLISRCTCRVFGKEQWLSLQAKLGQWKANVSGLLQTIQRSNEVQAQRAQQLQQQQQAIAAPRRGSRQTYID</sequence>
<proteinExistence type="inferred from homology"/>
<dbReference type="InterPro" id="IPR000717">
    <property type="entry name" value="PCI_dom"/>
</dbReference>
<dbReference type="Pfam" id="PF01399">
    <property type="entry name" value="PCI"/>
    <property type="match status" value="1"/>
</dbReference>
<gene>
    <name evidence="7" type="ORF">JKP88DRAFT_199832</name>
</gene>
<dbReference type="GO" id="GO:0033290">
    <property type="term" value="C:eukaryotic 48S preinitiation complex"/>
    <property type="evidence" value="ECO:0007669"/>
    <property type="project" value="UniProtKB-UniRule"/>
</dbReference>
<dbReference type="EMBL" id="JAFCMP010000312">
    <property type="protein sequence ID" value="KAG5181593.1"/>
    <property type="molecule type" value="Genomic_DNA"/>
</dbReference>
<keyword evidence="8" id="KW-1185">Reference proteome</keyword>
<feature type="domain" description="PCI" evidence="6">
    <location>
        <begin position="188"/>
        <end position="362"/>
    </location>
</feature>
<dbReference type="GO" id="GO:0003743">
    <property type="term" value="F:translation initiation factor activity"/>
    <property type="evidence" value="ECO:0007669"/>
    <property type="project" value="UniProtKB-UniRule"/>
</dbReference>
<dbReference type="GO" id="GO:0001732">
    <property type="term" value="P:formation of cytoplasmic translation initiation complex"/>
    <property type="evidence" value="ECO:0007669"/>
    <property type="project" value="UniProtKB-UniRule"/>
</dbReference>
<dbReference type="PROSITE" id="PS50250">
    <property type="entry name" value="PCI"/>
    <property type="match status" value="1"/>
</dbReference>